<protein>
    <submittedName>
        <fullName evidence="1">Uncharacterized protein</fullName>
    </submittedName>
</protein>
<evidence type="ECO:0000313" key="2">
    <source>
        <dbReference type="Proteomes" id="UP001501578"/>
    </source>
</evidence>
<dbReference type="Proteomes" id="UP001501578">
    <property type="component" value="Unassembled WGS sequence"/>
</dbReference>
<organism evidence="1 2">
    <name type="scientific">Nonomuraea longicatena</name>
    <dbReference type="NCBI Taxonomy" id="83682"/>
    <lineage>
        <taxon>Bacteria</taxon>
        <taxon>Bacillati</taxon>
        <taxon>Actinomycetota</taxon>
        <taxon>Actinomycetes</taxon>
        <taxon>Streptosporangiales</taxon>
        <taxon>Streptosporangiaceae</taxon>
        <taxon>Nonomuraea</taxon>
    </lineage>
</organism>
<evidence type="ECO:0000313" key="1">
    <source>
        <dbReference type="EMBL" id="GAA0954996.1"/>
    </source>
</evidence>
<sequence length="102" mass="11493">MADVDVDVWEFKLPLLKRDKRVAKELLKVAKVIGLEAYNIAPKRYPLHEYATSIREEIEIGAFGDPVAYVSADKDALKIEYGTNDTPAFRPLGKAVESKRTE</sequence>
<dbReference type="EMBL" id="BAAAHQ010000082">
    <property type="protein sequence ID" value="GAA0954996.1"/>
    <property type="molecule type" value="Genomic_DNA"/>
</dbReference>
<proteinExistence type="predicted"/>
<gene>
    <name evidence="1" type="ORF">GCM10009560_79000</name>
</gene>
<name>A0ABN1RCT1_9ACTN</name>
<dbReference type="RefSeq" id="WP_343955559.1">
    <property type="nucleotide sequence ID" value="NZ_BAAAHQ010000082.1"/>
</dbReference>
<accession>A0ABN1RCT1</accession>
<reference evidence="1 2" key="1">
    <citation type="journal article" date="2019" name="Int. J. Syst. Evol. Microbiol.">
        <title>The Global Catalogue of Microorganisms (GCM) 10K type strain sequencing project: providing services to taxonomists for standard genome sequencing and annotation.</title>
        <authorList>
            <consortium name="The Broad Institute Genomics Platform"/>
            <consortium name="The Broad Institute Genome Sequencing Center for Infectious Disease"/>
            <person name="Wu L."/>
            <person name="Ma J."/>
        </authorList>
    </citation>
    <scope>NUCLEOTIDE SEQUENCE [LARGE SCALE GENOMIC DNA]</scope>
    <source>
        <strain evidence="1 2">JCM 11136</strain>
    </source>
</reference>
<comment type="caution">
    <text evidence="1">The sequence shown here is derived from an EMBL/GenBank/DDBJ whole genome shotgun (WGS) entry which is preliminary data.</text>
</comment>
<keyword evidence="2" id="KW-1185">Reference proteome</keyword>